<name>A0A1F7SLR6_9BACT</name>
<comment type="catalytic activity">
    <reaction evidence="10 11">
        <text>tRNA(Arg) + L-arginine + ATP = L-arginyl-tRNA(Arg) + AMP + diphosphate</text>
        <dbReference type="Rhea" id="RHEA:20301"/>
        <dbReference type="Rhea" id="RHEA-COMP:9658"/>
        <dbReference type="Rhea" id="RHEA-COMP:9673"/>
        <dbReference type="ChEBI" id="CHEBI:30616"/>
        <dbReference type="ChEBI" id="CHEBI:32682"/>
        <dbReference type="ChEBI" id="CHEBI:33019"/>
        <dbReference type="ChEBI" id="CHEBI:78442"/>
        <dbReference type="ChEBI" id="CHEBI:78513"/>
        <dbReference type="ChEBI" id="CHEBI:456215"/>
        <dbReference type="EC" id="6.1.1.19"/>
    </reaction>
</comment>
<dbReference type="NCBIfam" id="TIGR00456">
    <property type="entry name" value="argS"/>
    <property type="match status" value="1"/>
</dbReference>
<evidence type="ECO:0000256" key="2">
    <source>
        <dbReference type="ARBA" id="ARBA00005594"/>
    </source>
</evidence>
<evidence type="ECO:0000256" key="8">
    <source>
        <dbReference type="ARBA" id="ARBA00022917"/>
    </source>
</evidence>
<evidence type="ECO:0000259" key="14">
    <source>
        <dbReference type="SMART" id="SM01016"/>
    </source>
</evidence>
<comment type="subcellular location">
    <subcellularLocation>
        <location evidence="1 11">Cytoplasm</location>
    </subcellularLocation>
</comment>
<keyword evidence="9 11" id="KW-0030">Aminoacyl-tRNA synthetase</keyword>
<reference evidence="15 16" key="1">
    <citation type="journal article" date="2016" name="Nat. Commun.">
        <title>Thousands of microbial genomes shed light on interconnected biogeochemical processes in an aquifer system.</title>
        <authorList>
            <person name="Anantharaman K."/>
            <person name="Brown C.T."/>
            <person name="Hug L.A."/>
            <person name="Sharon I."/>
            <person name="Castelle C.J."/>
            <person name="Probst A.J."/>
            <person name="Thomas B.C."/>
            <person name="Singh A."/>
            <person name="Wilkins M.J."/>
            <person name="Karaoz U."/>
            <person name="Brodie E.L."/>
            <person name="Williams K.H."/>
            <person name="Hubbard S.S."/>
            <person name="Banfield J.F."/>
        </authorList>
    </citation>
    <scope>NUCLEOTIDE SEQUENCE [LARGE SCALE GENOMIC DNA]</scope>
</reference>
<comment type="similarity">
    <text evidence="2 11 12">Belongs to the class-I aminoacyl-tRNA synthetase family.</text>
</comment>
<dbReference type="PANTHER" id="PTHR11956">
    <property type="entry name" value="ARGINYL-TRNA SYNTHETASE"/>
    <property type="match status" value="1"/>
</dbReference>
<dbReference type="SUPFAM" id="SSF55190">
    <property type="entry name" value="Arginyl-tRNA synthetase (ArgRS), N-terminal 'additional' domain"/>
    <property type="match status" value="1"/>
</dbReference>
<comment type="caution">
    <text evidence="15">The sequence shown here is derived from an EMBL/GenBank/DDBJ whole genome shotgun (WGS) entry which is preliminary data.</text>
</comment>
<keyword evidence="5 11" id="KW-0436">Ligase</keyword>
<evidence type="ECO:0000259" key="13">
    <source>
        <dbReference type="SMART" id="SM00836"/>
    </source>
</evidence>
<dbReference type="GO" id="GO:0005737">
    <property type="term" value="C:cytoplasm"/>
    <property type="evidence" value="ECO:0007669"/>
    <property type="project" value="UniProtKB-SubCell"/>
</dbReference>
<evidence type="ECO:0000256" key="12">
    <source>
        <dbReference type="RuleBase" id="RU363038"/>
    </source>
</evidence>
<keyword evidence="4 11" id="KW-0963">Cytoplasm</keyword>
<dbReference type="FunFam" id="1.10.730.10:FF:000008">
    <property type="entry name" value="Arginine--tRNA ligase"/>
    <property type="match status" value="1"/>
</dbReference>
<evidence type="ECO:0000256" key="11">
    <source>
        <dbReference type="HAMAP-Rule" id="MF_00123"/>
    </source>
</evidence>
<keyword evidence="7 11" id="KW-0067">ATP-binding</keyword>
<dbReference type="PROSITE" id="PS00178">
    <property type="entry name" value="AA_TRNA_LIGASE_I"/>
    <property type="match status" value="1"/>
</dbReference>
<dbReference type="GO" id="GO:0006420">
    <property type="term" value="P:arginyl-tRNA aminoacylation"/>
    <property type="evidence" value="ECO:0007669"/>
    <property type="project" value="UniProtKB-UniRule"/>
</dbReference>
<proteinExistence type="inferred from homology"/>
<feature type="domain" description="DALR anticodon binding" evidence="13">
    <location>
        <begin position="431"/>
        <end position="551"/>
    </location>
</feature>
<dbReference type="SMART" id="SM01016">
    <property type="entry name" value="Arg_tRNA_synt_N"/>
    <property type="match status" value="1"/>
</dbReference>
<dbReference type="EMBL" id="MGDI01000016">
    <property type="protein sequence ID" value="OGL54147.1"/>
    <property type="molecule type" value="Genomic_DNA"/>
</dbReference>
<dbReference type="Pfam" id="PF05746">
    <property type="entry name" value="DALR_1"/>
    <property type="match status" value="1"/>
</dbReference>
<dbReference type="GO" id="GO:0004814">
    <property type="term" value="F:arginine-tRNA ligase activity"/>
    <property type="evidence" value="ECO:0007669"/>
    <property type="project" value="UniProtKB-UniRule"/>
</dbReference>
<comment type="subunit">
    <text evidence="3 11">Monomer.</text>
</comment>
<dbReference type="GO" id="GO:0005524">
    <property type="term" value="F:ATP binding"/>
    <property type="evidence" value="ECO:0007669"/>
    <property type="project" value="UniProtKB-UniRule"/>
</dbReference>
<dbReference type="InterPro" id="IPR005148">
    <property type="entry name" value="Arg-tRNA-synth_N"/>
</dbReference>
<dbReference type="Proteomes" id="UP000178082">
    <property type="component" value="Unassembled WGS sequence"/>
</dbReference>
<dbReference type="Pfam" id="PF03485">
    <property type="entry name" value="Arg_tRNA_synt_N"/>
    <property type="match status" value="1"/>
</dbReference>
<dbReference type="Pfam" id="PF00750">
    <property type="entry name" value="tRNA-synt_1d"/>
    <property type="match status" value="1"/>
</dbReference>
<keyword evidence="8 11" id="KW-0648">Protein biosynthesis</keyword>
<dbReference type="InterPro" id="IPR009080">
    <property type="entry name" value="tRNAsynth_Ia_anticodon-bd"/>
</dbReference>
<dbReference type="FunFam" id="3.40.50.620:FF:000062">
    <property type="entry name" value="Arginine--tRNA ligase"/>
    <property type="match status" value="1"/>
</dbReference>
<protein>
    <recommendedName>
        <fullName evidence="11">Arginine--tRNA ligase</fullName>
        <ecNumber evidence="11">6.1.1.19</ecNumber>
    </recommendedName>
    <alternativeName>
        <fullName evidence="11">Arginyl-tRNA synthetase</fullName>
        <shortName evidence="11">ArgRS</shortName>
    </alternativeName>
</protein>
<evidence type="ECO:0000256" key="9">
    <source>
        <dbReference type="ARBA" id="ARBA00023146"/>
    </source>
</evidence>
<evidence type="ECO:0000256" key="6">
    <source>
        <dbReference type="ARBA" id="ARBA00022741"/>
    </source>
</evidence>
<dbReference type="SUPFAM" id="SSF47323">
    <property type="entry name" value="Anticodon-binding domain of a subclass of class I aminoacyl-tRNA synthetases"/>
    <property type="match status" value="1"/>
</dbReference>
<dbReference type="EC" id="6.1.1.19" evidence="11"/>
<gene>
    <name evidence="11" type="primary">argS</name>
    <name evidence="15" type="ORF">A3G31_05120</name>
</gene>
<dbReference type="CDD" id="cd00671">
    <property type="entry name" value="ArgRS_core"/>
    <property type="match status" value="1"/>
</dbReference>
<dbReference type="CDD" id="cd07956">
    <property type="entry name" value="Anticodon_Ia_Arg"/>
    <property type="match status" value="1"/>
</dbReference>
<keyword evidence="6 11" id="KW-0547">Nucleotide-binding</keyword>
<evidence type="ECO:0000256" key="7">
    <source>
        <dbReference type="ARBA" id="ARBA00022840"/>
    </source>
</evidence>
<dbReference type="PRINTS" id="PR01038">
    <property type="entry name" value="TRNASYNTHARG"/>
</dbReference>
<evidence type="ECO:0000256" key="3">
    <source>
        <dbReference type="ARBA" id="ARBA00011245"/>
    </source>
</evidence>
<dbReference type="InterPro" id="IPR001278">
    <property type="entry name" value="Arg-tRNA-ligase"/>
</dbReference>
<evidence type="ECO:0000256" key="5">
    <source>
        <dbReference type="ARBA" id="ARBA00022598"/>
    </source>
</evidence>
<dbReference type="InterPro" id="IPR014729">
    <property type="entry name" value="Rossmann-like_a/b/a_fold"/>
</dbReference>
<dbReference type="Gene3D" id="1.10.730.10">
    <property type="entry name" value="Isoleucyl-tRNA Synthetase, Domain 1"/>
    <property type="match status" value="1"/>
</dbReference>
<evidence type="ECO:0000313" key="16">
    <source>
        <dbReference type="Proteomes" id="UP000178082"/>
    </source>
</evidence>
<evidence type="ECO:0000256" key="1">
    <source>
        <dbReference type="ARBA" id="ARBA00004496"/>
    </source>
</evidence>
<accession>A0A1F7SLR6</accession>
<feature type="domain" description="Arginyl tRNA synthetase N-terminal" evidence="14">
    <location>
        <begin position="6"/>
        <end position="91"/>
    </location>
</feature>
<dbReference type="SUPFAM" id="SSF52374">
    <property type="entry name" value="Nucleotidylyl transferase"/>
    <property type="match status" value="1"/>
</dbReference>
<dbReference type="InterPro" id="IPR008909">
    <property type="entry name" value="DALR_anticod-bd"/>
</dbReference>
<dbReference type="SMART" id="SM00836">
    <property type="entry name" value="DALR_1"/>
    <property type="match status" value="1"/>
</dbReference>
<evidence type="ECO:0000313" key="15">
    <source>
        <dbReference type="EMBL" id="OGL54147.1"/>
    </source>
</evidence>
<dbReference type="InterPro" id="IPR036695">
    <property type="entry name" value="Arg-tRNA-synth_N_sf"/>
</dbReference>
<dbReference type="STRING" id="1817883.A3G31_05120"/>
<dbReference type="Gene3D" id="3.40.50.620">
    <property type="entry name" value="HUPs"/>
    <property type="match status" value="1"/>
</dbReference>
<dbReference type="InterPro" id="IPR035684">
    <property type="entry name" value="ArgRS_core"/>
</dbReference>
<feature type="short sequence motif" description="'HIGH' region" evidence="11">
    <location>
        <begin position="128"/>
        <end position="138"/>
    </location>
</feature>
<dbReference type="AlphaFoldDB" id="A0A1F7SLR6"/>
<evidence type="ECO:0000256" key="10">
    <source>
        <dbReference type="ARBA" id="ARBA00049339"/>
    </source>
</evidence>
<dbReference type="Gene3D" id="3.30.1360.70">
    <property type="entry name" value="Arginyl tRNA synthetase N-terminal domain"/>
    <property type="match status" value="1"/>
</dbReference>
<sequence length="551" mass="62864">MSTLKKTLKQAIMEAIEVFKKELGQEEFPPLIIEIPKDAKFGHFSTNIALALSSKLNKPPRKIAEEVLNKFSCPVVEKTEIAGAGFINFFITEKAWQKLIPEVILNGEKFGSSNIGNNERIQIEFVSANPTGPLHIGHGRGAAVGDVLANTLEFAGFNVEREYYINDVGIQMANIGKTLKARYLELLGKETKFPENGYPGAYVREIAEKFKIQNSKFKIQNDDDLQFFSDFAGEKILGGIKKDLESFRVRFDKWFSEKSLFESGEVKNSIELLKKNGFIFEKEGAWWLKASDFEDEKDRVVIKTDGSTTYLASDIAYHKNKLERGYKKLVNIWGADHHGYIPRMKTVVRLLGYPEEMLAVILVQMVNLQKHGKPVAMGKREGEFVTLREVMDEVGVDACRFFFLERKSNAHLNFDLALAKEQSNKNPVYYVQYAHARICSIFSKAEEKGITLPEIDKTDFSLLNTEEELSIMRKIYQFQEIIEVIANTCEPHHLTFYLKELVALFHKYYNEHPILGDESRLTDSRLALCMAIRIVLRNGMRLLGISAPERM</sequence>
<dbReference type="InterPro" id="IPR001412">
    <property type="entry name" value="aa-tRNA-synth_I_CS"/>
</dbReference>
<dbReference type="PANTHER" id="PTHR11956:SF5">
    <property type="entry name" value="ARGININE--TRNA LIGASE, CYTOPLASMIC"/>
    <property type="match status" value="1"/>
</dbReference>
<organism evidence="15 16">
    <name type="scientific">Candidatus Schekmanbacteria bacterium RIFCSPLOWO2_12_FULL_38_15</name>
    <dbReference type="NCBI Taxonomy" id="1817883"/>
    <lineage>
        <taxon>Bacteria</taxon>
        <taxon>Candidatus Schekmaniibacteriota</taxon>
    </lineage>
</organism>
<dbReference type="HAMAP" id="MF_00123">
    <property type="entry name" value="Arg_tRNA_synth"/>
    <property type="match status" value="1"/>
</dbReference>
<evidence type="ECO:0000256" key="4">
    <source>
        <dbReference type="ARBA" id="ARBA00022490"/>
    </source>
</evidence>